<proteinExistence type="inferred from homology"/>
<organism evidence="11 12">
    <name type="scientific">Celeribacter persicus</name>
    <dbReference type="NCBI Taxonomy" id="1651082"/>
    <lineage>
        <taxon>Bacteria</taxon>
        <taxon>Pseudomonadati</taxon>
        <taxon>Pseudomonadota</taxon>
        <taxon>Alphaproteobacteria</taxon>
        <taxon>Rhodobacterales</taxon>
        <taxon>Roseobacteraceae</taxon>
        <taxon>Celeribacter</taxon>
    </lineage>
</organism>
<dbReference type="InterPro" id="IPR003362">
    <property type="entry name" value="Bact_transf"/>
</dbReference>
<keyword evidence="12" id="KW-1185">Reference proteome</keyword>
<dbReference type="GO" id="GO:0016780">
    <property type="term" value="F:phosphotransferase activity, for other substituted phosphate groups"/>
    <property type="evidence" value="ECO:0007669"/>
    <property type="project" value="TreeGrafter"/>
</dbReference>
<comment type="caution">
    <text evidence="11">The sequence shown here is derived from an EMBL/GenBank/DDBJ whole genome shotgun (WGS) entry which is preliminary data.</text>
</comment>
<dbReference type="Pfam" id="PF02397">
    <property type="entry name" value="Bac_transf"/>
    <property type="match status" value="1"/>
</dbReference>
<evidence type="ECO:0000256" key="9">
    <source>
        <dbReference type="SAM" id="Phobius"/>
    </source>
</evidence>
<keyword evidence="7 9" id="KW-0472">Membrane</keyword>
<dbReference type="PANTHER" id="PTHR30576">
    <property type="entry name" value="COLANIC BIOSYNTHESIS UDP-GLUCOSE LIPID CARRIER TRANSFERASE"/>
    <property type="match status" value="1"/>
</dbReference>
<dbReference type="AlphaFoldDB" id="A0A2T5HVB3"/>
<evidence type="ECO:0000256" key="4">
    <source>
        <dbReference type="ARBA" id="ARBA00022679"/>
    </source>
</evidence>
<keyword evidence="8" id="KW-0270">Exopolysaccharide synthesis</keyword>
<sequence length="248" mass="28216">MHPDFDQVTVKGIKMTYISKSAQEFVPGTKVSASPASISDPVKFSFYRKIGKRAFDILFLLLVSPMVLPVIFLLAALIKLDGGPAFYAQRRVGRNGKVFQFYKLRSMHINADELLVKLCRENSEIAEEWQTFQKLRNDPRITKIGHFIRKTSLDELPQLLNIFKGDMSFVGPRPFMPGQQMLYEAANGKAYFRLRPGLTGVWQVSARGESSFVARVRYDNLYDRKIGFLTDLALILRTFSVVLKTTGH</sequence>
<evidence type="ECO:0000313" key="12">
    <source>
        <dbReference type="Proteomes" id="UP000244077"/>
    </source>
</evidence>
<evidence type="ECO:0000256" key="2">
    <source>
        <dbReference type="ARBA" id="ARBA00006464"/>
    </source>
</evidence>
<evidence type="ECO:0000256" key="3">
    <source>
        <dbReference type="ARBA" id="ARBA00022475"/>
    </source>
</evidence>
<name>A0A2T5HVB3_9RHOB</name>
<keyword evidence="5 9" id="KW-0812">Transmembrane</keyword>
<reference evidence="11 12" key="1">
    <citation type="submission" date="2018-04" db="EMBL/GenBank/DDBJ databases">
        <title>Genomic Encyclopedia of Archaeal and Bacterial Type Strains, Phase II (KMG-II): from individual species to whole genera.</title>
        <authorList>
            <person name="Goeker M."/>
        </authorList>
    </citation>
    <scope>NUCLEOTIDE SEQUENCE [LARGE SCALE GENOMIC DNA]</scope>
    <source>
        <strain evidence="11 12">DSM 100434</strain>
    </source>
</reference>
<evidence type="ECO:0000256" key="1">
    <source>
        <dbReference type="ARBA" id="ARBA00004236"/>
    </source>
</evidence>
<evidence type="ECO:0000256" key="8">
    <source>
        <dbReference type="ARBA" id="ARBA00023169"/>
    </source>
</evidence>
<evidence type="ECO:0000256" key="7">
    <source>
        <dbReference type="ARBA" id="ARBA00023136"/>
    </source>
</evidence>
<gene>
    <name evidence="11" type="ORF">C8N42_10177</name>
</gene>
<feature type="domain" description="Bacterial sugar transferase" evidence="10">
    <location>
        <begin position="52"/>
        <end position="244"/>
    </location>
</feature>
<keyword evidence="3" id="KW-1003">Cell membrane</keyword>
<evidence type="ECO:0000313" key="11">
    <source>
        <dbReference type="EMBL" id="PTQ75539.1"/>
    </source>
</evidence>
<comment type="subcellular location">
    <subcellularLocation>
        <location evidence="1">Cell membrane</location>
    </subcellularLocation>
</comment>
<dbReference type="GO" id="GO:0005886">
    <property type="term" value="C:plasma membrane"/>
    <property type="evidence" value="ECO:0007669"/>
    <property type="project" value="UniProtKB-SubCell"/>
</dbReference>
<dbReference type="PANTHER" id="PTHR30576:SF4">
    <property type="entry name" value="UNDECAPRENYL-PHOSPHATE GALACTOSE PHOSPHOTRANSFERASE"/>
    <property type="match status" value="1"/>
</dbReference>
<keyword evidence="6 9" id="KW-1133">Transmembrane helix</keyword>
<comment type="similarity">
    <text evidence="2">Belongs to the bacterial sugar transferase family.</text>
</comment>
<dbReference type="EMBL" id="QAOH01000001">
    <property type="protein sequence ID" value="PTQ75539.1"/>
    <property type="molecule type" value="Genomic_DNA"/>
</dbReference>
<dbReference type="Proteomes" id="UP000244077">
    <property type="component" value="Unassembled WGS sequence"/>
</dbReference>
<protein>
    <submittedName>
        <fullName evidence="11">Lipopolysaccharide/colanic/teichoic acid biosynthesis glycosyltransferase</fullName>
    </submittedName>
</protein>
<evidence type="ECO:0000256" key="6">
    <source>
        <dbReference type="ARBA" id="ARBA00022989"/>
    </source>
</evidence>
<accession>A0A2T5HVB3</accession>
<dbReference type="GO" id="GO:0000271">
    <property type="term" value="P:polysaccharide biosynthetic process"/>
    <property type="evidence" value="ECO:0007669"/>
    <property type="project" value="UniProtKB-KW"/>
</dbReference>
<evidence type="ECO:0000256" key="5">
    <source>
        <dbReference type="ARBA" id="ARBA00022692"/>
    </source>
</evidence>
<keyword evidence="4 11" id="KW-0808">Transferase</keyword>
<feature type="transmembrane region" description="Helical" evidence="9">
    <location>
        <begin position="57"/>
        <end position="78"/>
    </location>
</feature>
<evidence type="ECO:0000259" key="10">
    <source>
        <dbReference type="Pfam" id="PF02397"/>
    </source>
</evidence>